<dbReference type="Proteomes" id="UP000253426">
    <property type="component" value="Unassembled WGS sequence"/>
</dbReference>
<gene>
    <name evidence="1" type="ORF">DES53_11315</name>
</gene>
<organism evidence="1 2">
    <name type="scientific">Roseimicrobium gellanilyticum</name>
    <dbReference type="NCBI Taxonomy" id="748857"/>
    <lineage>
        <taxon>Bacteria</taxon>
        <taxon>Pseudomonadati</taxon>
        <taxon>Verrucomicrobiota</taxon>
        <taxon>Verrucomicrobiia</taxon>
        <taxon>Verrucomicrobiales</taxon>
        <taxon>Verrucomicrobiaceae</taxon>
        <taxon>Roseimicrobium</taxon>
    </lineage>
</organism>
<evidence type="ECO:0000313" key="2">
    <source>
        <dbReference type="Proteomes" id="UP000253426"/>
    </source>
</evidence>
<dbReference type="AlphaFoldDB" id="A0A366H6K4"/>
<keyword evidence="2" id="KW-1185">Reference proteome</keyword>
<comment type="caution">
    <text evidence="1">The sequence shown here is derived from an EMBL/GenBank/DDBJ whole genome shotgun (WGS) entry which is preliminary data.</text>
</comment>
<protein>
    <submittedName>
        <fullName evidence="1">Uncharacterized protein</fullName>
    </submittedName>
</protein>
<reference evidence="1 2" key="1">
    <citation type="submission" date="2018-06" db="EMBL/GenBank/DDBJ databases">
        <title>Genomic Encyclopedia of Type Strains, Phase IV (KMG-IV): sequencing the most valuable type-strain genomes for metagenomic binning, comparative biology and taxonomic classification.</title>
        <authorList>
            <person name="Goeker M."/>
        </authorList>
    </citation>
    <scope>NUCLEOTIDE SEQUENCE [LARGE SCALE GENOMIC DNA]</scope>
    <source>
        <strain evidence="1 2">DSM 25532</strain>
    </source>
</reference>
<evidence type="ECO:0000313" key="1">
    <source>
        <dbReference type="EMBL" id="RBP37633.1"/>
    </source>
</evidence>
<sequence>MEQSSDLDPAAVFAGALSIWNACWQAVDHDPKRNLSEVYHGGDEFMRQLMRVASLFESWCADRVDFECLDDVWPYLLEDRFGDACLEVMGPECFASFDEMDCLRVALHLRLPVKVLEGLAVPVNLTEENTNSESSFCQLQIRTVRRSEPEGDIRQYGANDDPEDPDYGPVIYGLYGLESDGIAEHIADRDTYAGAKALALKLAPGIPFPEVPTLLDSFPRHDS</sequence>
<dbReference type="EMBL" id="QNRR01000013">
    <property type="protein sequence ID" value="RBP37633.1"/>
    <property type="molecule type" value="Genomic_DNA"/>
</dbReference>
<accession>A0A366H6K4</accession>
<name>A0A366H6K4_9BACT</name>
<proteinExistence type="predicted"/>
<dbReference type="RefSeq" id="WP_113961338.1">
    <property type="nucleotide sequence ID" value="NZ_QNRR01000013.1"/>
</dbReference>